<evidence type="ECO:0000313" key="6">
    <source>
        <dbReference type="EMBL" id="CAH0541202.1"/>
    </source>
</evidence>
<dbReference type="InterPro" id="IPR004846">
    <property type="entry name" value="T2SS/T3SS_dom"/>
</dbReference>
<evidence type="ECO:0000259" key="5">
    <source>
        <dbReference type="Pfam" id="PF13629"/>
    </source>
</evidence>
<dbReference type="EMBL" id="CAKLDM010000002">
    <property type="protein sequence ID" value="CAH0541202.1"/>
    <property type="molecule type" value="Genomic_DNA"/>
</dbReference>
<evidence type="ECO:0000259" key="4">
    <source>
        <dbReference type="Pfam" id="PF04972"/>
    </source>
</evidence>
<comment type="similarity">
    <text evidence="1">Belongs to the bacterial secretin family.</text>
</comment>
<keyword evidence="2" id="KW-0732">Signal</keyword>
<dbReference type="InterPro" id="IPR001775">
    <property type="entry name" value="GspD/PilQ"/>
</dbReference>
<evidence type="ECO:0000256" key="2">
    <source>
        <dbReference type="SAM" id="SignalP"/>
    </source>
</evidence>
<dbReference type="PRINTS" id="PR00811">
    <property type="entry name" value="BCTERIALGSPD"/>
</dbReference>
<dbReference type="RefSeq" id="WP_237362924.1">
    <property type="nucleotide sequence ID" value="NZ_CAKLDM010000002.1"/>
</dbReference>
<dbReference type="PANTHER" id="PTHR30332">
    <property type="entry name" value="PROBABLE GENERAL SECRETION PATHWAY PROTEIN D"/>
    <property type="match status" value="1"/>
</dbReference>
<feature type="domain" description="Pilus formation protein N-terminal" evidence="5">
    <location>
        <begin position="27"/>
        <end position="95"/>
    </location>
</feature>
<organism evidence="6 7">
    <name type="scientific">Vibrio marisflavi CECT 7928</name>
    <dbReference type="NCBI Taxonomy" id="634439"/>
    <lineage>
        <taxon>Bacteria</taxon>
        <taxon>Pseudomonadati</taxon>
        <taxon>Pseudomonadota</taxon>
        <taxon>Gammaproteobacteria</taxon>
        <taxon>Vibrionales</taxon>
        <taxon>Vibrionaceae</taxon>
        <taxon>Vibrio</taxon>
    </lineage>
</organism>
<evidence type="ECO:0000256" key="1">
    <source>
        <dbReference type="RuleBase" id="RU004003"/>
    </source>
</evidence>
<name>A0ABN8E6Y2_9VIBR</name>
<keyword evidence="7" id="KW-1185">Reference proteome</keyword>
<dbReference type="Pfam" id="PF04972">
    <property type="entry name" value="BON"/>
    <property type="match status" value="1"/>
</dbReference>
<gene>
    <name evidence="6" type="primary">sctC_7</name>
    <name evidence="6" type="ORF">VMF7928_03446</name>
</gene>
<evidence type="ECO:0000313" key="7">
    <source>
        <dbReference type="Proteomes" id="UP000838748"/>
    </source>
</evidence>
<feature type="chain" id="PRO_5045667044" evidence="2">
    <location>
        <begin position="21"/>
        <end position="499"/>
    </location>
</feature>
<dbReference type="Proteomes" id="UP000838748">
    <property type="component" value="Unassembled WGS sequence"/>
</dbReference>
<dbReference type="Pfam" id="PF13629">
    <property type="entry name" value="T2SS-T3SS_pil_N"/>
    <property type="match status" value="1"/>
</dbReference>
<feature type="signal peptide" evidence="2">
    <location>
        <begin position="1"/>
        <end position="20"/>
    </location>
</feature>
<dbReference type="InterPro" id="IPR032789">
    <property type="entry name" value="T2SS-T3SS_pil_N"/>
</dbReference>
<dbReference type="InterPro" id="IPR007055">
    <property type="entry name" value="BON_dom"/>
</dbReference>
<feature type="domain" description="Type II/III secretion system secretin-like" evidence="3">
    <location>
        <begin position="268"/>
        <end position="430"/>
    </location>
</feature>
<sequence length="499" mass="53120">MKKITILICLLLTSSFYAVASTQTGKVVKVPHHKSTHVQLAGKAKRVSLGDPEVLDFVMLRSNELFLIGKKLGTTNLMAWDYRGRLIEAINIEVTHDLNSLKSKLYEFLPDEKIEVHSSQNRLILSGMVSSQAKMNVALRVAETYAGGQSVEVVKGGGSGSAAGTESLSENVQKSGIINLMTVGGSQQVMLEVTVAEVQRSLIRKFDANIAFFNTGDHFGAGIASTASSISGITPTLGSPSIDASDYGILGGFVDSRNTLSLALDMAKEQGAAKILAEPNLTALSGSKAEMLAGGEFPIPVSQDNDTVTIEYKEYGVGLKFIPTILSNQNINLEMAVDVSEITTSSSLSIDVISDASYQIYPITRRSASSTLELADGQTIGIAGLLSETVKDAARKFPGLGDLPILGQLFNSSAYIKGETELVILVTARLAKAVDRDKVVLPTDLFMEPTDMQYYLLGKSPYVAALSVAPKAGAETEGPVTDFVEYPDGGTEGTFGHSF</sequence>
<dbReference type="PANTHER" id="PTHR30332:SF17">
    <property type="entry name" value="TYPE IV PILIATION SYSTEM PROTEIN DR_0774-RELATED"/>
    <property type="match status" value="1"/>
</dbReference>
<feature type="domain" description="BON" evidence="4">
    <location>
        <begin position="99"/>
        <end position="152"/>
    </location>
</feature>
<evidence type="ECO:0000259" key="3">
    <source>
        <dbReference type="Pfam" id="PF00263"/>
    </source>
</evidence>
<dbReference type="InterPro" id="IPR050810">
    <property type="entry name" value="Bact_Secretion_Sys_Channel"/>
</dbReference>
<reference evidence="6" key="1">
    <citation type="submission" date="2021-11" db="EMBL/GenBank/DDBJ databases">
        <authorList>
            <person name="Rodrigo-Torres L."/>
            <person name="Arahal R. D."/>
            <person name="Lucena T."/>
        </authorList>
    </citation>
    <scope>NUCLEOTIDE SEQUENCE</scope>
    <source>
        <strain evidence="6">CECT 7928</strain>
    </source>
</reference>
<protein>
    <submittedName>
        <fullName evidence="6">Type 3 secretion system secretin</fullName>
    </submittedName>
</protein>
<proteinExistence type="inferred from homology"/>
<dbReference type="Pfam" id="PF00263">
    <property type="entry name" value="Secretin"/>
    <property type="match status" value="1"/>
</dbReference>
<accession>A0ABN8E6Y2</accession>
<comment type="caution">
    <text evidence="6">The sequence shown here is derived from an EMBL/GenBank/DDBJ whole genome shotgun (WGS) entry which is preliminary data.</text>
</comment>